<dbReference type="PRINTS" id="PR01415">
    <property type="entry name" value="ANKYRIN"/>
</dbReference>
<dbReference type="GO" id="GO:0048812">
    <property type="term" value="P:neuron projection morphogenesis"/>
    <property type="evidence" value="ECO:0007669"/>
    <property type="project" value="TreeGrafter"/>
</dbReference>
<dbReference type="FunFam" id="1.25.40.20:FF:000065">
    <property type="entry name" value="Ankyrin repeat domain-containing protein 27"/>
    <property type="match status" value="1"/>
</dbReference>
<dbReference type="GO" id="GO:0043005">
    <property type="term" value="C:neuron projection"/>
    <property type="evidence" value="ECO:0007669"/>
    <property type="project" value="TreeGrafter"/>
</dbReference>
<evidence type="ECO:0000313" key="4">
    <source>
        <dbReference type="RefSeq" id="XP_035309787.1"/>
    </source>
</evidence>
<dbReference type="RefSeq" id="XP_035309786.1">
    <property type="nucleotide sequence ID" value="XM_035453895.1"/>
</dbReference>
<dbReference type="Proteomes" id="UP001108280">
    <property type="component" value="Unplaced"/>
</dbReference>
<dbReference type="PROSITE" id="PS50297">
    <property type="entry name" value="ANK_REP_REGION"/>
    <property type="match status" value="3"/>
</dbReference>
<dbReference type="PROSITE" id="PS50088">
    <property type="entry name" value="ANK_REPEAT"/>
    <property type="match status" value="3"/>
</dbReference>
<dbReference type="GO" id="GO:0030133">
    <property type="term" value="C:transport vesicle"/>
    <property type="evidence" value="ECO:0007669"/>
    <property type="project" value="TreeGrafter"/>
</dbReference>
<evidence type="ECO:0000256" key="1">
    <source>
        <dbReference type="PROSITE-ProRule" id="PRU00023"/>
    </source>
</evidence>
<dbReference type="Gene3D" id="1.25.40.20">
    <property type="entry name" value="Ankyrin repeat-containing domain"/>
    <property type="match status" value="1"/>
</dbReference>
<evidence type="ECO:0000313" key="3">
    <source>
        <dbReference type="RefSeq" id="XP_035309786.1"/>
    </source>
</evidence>
<feature type="non-terminal residue" evidence="4">
    <location>
        <position position="1"/>
    </location>
</feature>
<dbReference type="InterPro" id="IPR051248">
    <property type="entry name" value="UPF0507/Ank_repeat_27"/>
</dbReference>
<feature type="repeat" description="ANK" evidence="1">
    <location>
        <begin position="69"/>
        <end position="101"/>
    </location>
</feature>
<protein>
    <submittedName>
        <fullName evidence="4">Ankyrin repeat domain-containing protein 27 isoform X5</fullName>
    </submittedName>
    <submittedName>
        <fullName evidence="3">Ankyrin repeat domain-containing protein 27-like</fullName>
    </submittedName>
</protein>
<evidence type="ECO:0000313" key="2">
    <source>
        <dbReference type="Proteomes" id="UP001108280"/>
    </source>
</evidence>
<dbReference type="SUPFAM" id="SSF48403">
    <property type="entry name" value="Ankyrin repeat"/>
    <property type="match status" value="1"/>
</dbReference>
<dbReference type="RefSeq" id="XP_035309787.1">
    <property type="nucleotide sequence ID" value="XM_035453896.1"/>
</dbReference>
<keyword evidence="2" id="KW-1185">Reference proteome</keyword>
<dbReference type="GO" id="GO:0005886">
    <property type="term" value="C:plasma membrane"/>
    <property type="evidence" value="ECO:0007669"/>
    <property type="project" value="TreeGrafter"/>
</dbReference>
<dbReference type="CTD" id="84079"/>
<dbReference type="GeneID" id="100758465"/>
<dbReference type="GO" id="GO:0005769">
    <property type="term" value="C:early endosome"/>
    <property type="evidence" value="ECO:0007669"/>
    <property type="project" value="TreeGrafter"/>
</dbReference>
<dbReference type="AlphaFoldDB" id="A0A9J7HFD7"/>
<keyword evidence="1" id="KW-0040">ANK repeat</keyword>
<dbReference type="PANTHER" id="PTHR24170">
    <property type="entry name" value="ANKYRIN REPEAT DOMAIN-CONTAINING PROTEIN 27"/>
    <property type="match status" value="1"/>
</dbReference>
<dbReference type="InterPro" id="IPR036770">
    <property type="entry name" value="Ankyrin_rpt-contain_sf"/>
</dbReference>
<gene>
    <name evidence="4" type="primary">Ankrd27</name>
    <name evidence="3" type="synonym">LOC118239822</name>
</gene>
<sequence length="172" mass="18698">RSASSTGEKSFCSAGQASLIDFLVSKGAIVNATDYHGSTPLHLACQKGFQSVTLLLLHYKASTEVQDNNGNTPLHLACTHGHEDCVKALVYYDAQTCRLDIGNEKGDTALHIAARWGYQGIIETLLQNGAPTEIQNRLKETPLKCALNSKVALSMSEQPCDYKKKITKFSVL</sequence>
<proteinExistence type="predicted"/>
<dbReference type="GO" id="GO:0045022">
    <property type="term" value="P:early endosome to late endosome transport"/>
    <property type="evidence" value="ECO:0007669"/>
    <property type="project" value="TreeGrafter"/>
</dbReference>
<dbReference type="InterPro" id="IPR002110">
    <property type="entry name" value="Ankyrin_rpt"/>
</dbReference>
<dbReference type="KEGG" id="cge:118239822"/>
<dbReference type="GO" id="GO:0097422">
    <property type="term" value="C:tubular endosome"/>
    <property type="evidence" value="ECO:0007669"/>
    <property type="project" value="TreeGrafter"/>
</dbReference>
<dbReference type="OrthoDB" id="10039052at2759"/>
<name>A0A9J7HFD7_CRIGR</name>
<dbReference type="SMART" id="SM00248">
    <property type="entry name" value="ANK"/>
    <property type="match status" value="4"/>
</dbReference>
<dbReference type="GO" id="GO:0005770">
    <property type="term" value="C:late endosome"/>
    <property type="evidence" value="ECO:0007669"/>
    <property type="project" value="TreeGrafter"/>
</dbReference>
<dbReference type="PANTHER" id="PTHR24170:SF2">
    <property type="entry name" value="ANKYRIN REPEAT DOMAIN-CONTAINING PROTEIN 27"/>
    <property type="match status" value="1"/>
</dbReference>
<dbReference type="GO" id="GO:0005085">
    <property type="term" value="F:guanyl-nucleotide exchange factor activity"/>
    <property type="evidence" value="ECO:0007669"/>
    <property type="project" value="TreeGrafter"/>
</dbReference>
<organism evidence="2 4">
    <name type="scientific">Cricetulus griseus</name>
    <name type="common">Chinese hamster</name>
    <name type="synonym">Cricetulus barabensis griseus</name>
    <dbReference type="NCBI Taxonomy" id="10029"/>
    <lineage>
        <taxon>Eukaryota</taxon>
        <taxon>Metazoa</taxon>
        <taxon>Chordata</taxon>
        <taxon>Craniata</taxon>
        <taxon>Vertebrata</taxon>
        <taxon>Euteleostomi</taxon>
        <taxon>Mammalia</taxon>
        <taxon>Eutheria</taxon>
        <taxon>Euarchontoglires</taxon>
        <taxon>Glires</taxon>
        <taxon>Rodentia</taxon>
        <taxon>Myomorpha</taxon>
        <taxon>Muroidea</taxon>
        <taxon>Cricetidae</taxon>
        <taxon>Cricetinae</taxon>
        <taxon>Cricetulus</taxon>
    </lineage>
</organism>
<feature type="repeat" description="ANK" evidence="1">
    <location>
        <begin position="105"/>
        <end position="137"/>
    </location>
</feature>
<reference evidence="3 4" key="1">
    <citation type="submission" date="2025-04" db="UniProtKB">
        <authorList>
            <consortium name="RefSeq"/>
        </authorList>
    </citation>
    <scope>IDENTIFICATION</scope>
    <source>
        <strain evidence="3 4">17A/GY</strain>
        <tissue evidence="3 4">Liver</tissue>
    </source>
</reference>
<feature type="repeat" description="ANK" evidence="1">
    <location>
        <begin position="36"/>
        <end position="68"/>
    </location>
</feature>
<accession>A0A9J7HFD7</accession>
<dbReference type="Pfam" id="PF12796">
    <property type="entry name" value="Ank_2"/>
    <property type="match status" value="1"/>
</dbReference>
<dbReference type="GO" id="GO:0000149">
    <property type="term" value="F:SNARE binding"/>
    <property type="evidence" value="ECO:0007669"/>
    <property type="project" value="TreeGrafter"/>
</dbReference>